<proteinExistence type="predicted"/>
<accession>A0ABP7UXW3</accession>
<dbReference type="RefSeq" id="WP_345094598.1">
    <property type="nucleotide sequence ID" value="NZ_BAABCS010000020.1"/>
</dbReference>
<keyword evidence="1" id="KW-0812">Transmembrane</keyword>
<reference evidence="3" key="1">
    <citation type="journal article" date="2019" name="Int. J. Syst. Evol. Microbiol.">
        <title>The Global Catalogue of Microorganisms (GCM) 10K type strain sequencing project: providing services to taxonomists for standard genome sequencing and annotation.</title>
        <authorList>
            <consortium name="The Broad Institute Genomics Platform"/>
            <consortium name="The Broad Institute Genome Sequencing Center for Infectious Disease"/>
            <person name="Wu L."/>
            <person name="Ma J."/>
        </authorList>
    </citation>
    <scope>NUCLEOTIDE SEQUENCE [LARGE SCALE GENOMIC DNA]</scope>
    <source>
        <strain evidence="3">JCM 17068</strain>
    </source>
</reference>
<dbReference type="Proteomes" id="UP001500426">
    <property type="component" value="Unassembled WGS sequence"/>
</dbReference>
<sequence>MKRLLNLALLIAFQFCYLEWPPNNAMFIFEGEIEIFSKTESWFSNFTHPIILIGFLTQMVLLLGALISNFNRKLNTLAVLLLGILVLFFFFIGIMALNYKIALSTLPYLALMLLYFIKYRKL</sequence>
<feature type="transmembrane region" description="Helical" evidence="1">
    <location>
        <begin position="101"/>
        <end position="117"/>
    </location>
</feature>
<evidence type="ECO:0000256" key="1">
    <source>
        <dbReference type="SAM" id="Phobius"/>
    </source>
</evidence>
<keyword evidence="1" id="KW-0472">Membrane</keyword>
<keyword evidence="3" id="KW-1185">Reference proteome</keyword>
<keyword evidence="1" id="KW-1133">Transmembrane helix</keyword>
<protein>
    <recommendedName>
        <fullName evidence="4">DoxX family protein</fullName>
    </recommendedName>
</protein>
<feature type="transmembrane region" description="Helical" evidence="1">
    <location>
        <begin position="42"/>
        <end position="67"/>
    </location>
</feature>
<evidence type="ECO:0008006" key="4">
    <source>
        <dbReference type="Google" id="ProtNLM"/>
    </source>
</evidence>
<comment type="caution">
    <text evidence="2">The sequence shown here is derived from an EMBL/GenBank/DDBJ whole genome shotgun (WGS) entry which is preliminary data.</text>
</comment>
<name>A0ABP7UXW3_9FLAO</name>
<feature type="transmembrane region" description="Helical" evidence="1">
    <location>
        <begin position="74"/>
        <end position="95"/>
    </location>
</feature>
<evidence type="ECO:0000313" key="3">
    <source>
        <dbReference type="Proteomes" id="UP001500426"/>
    </source>
</evidence>
<organism evidence="2 3">
    <name type="scientific">Flavobacterium chungnamense</name>
    <dbReference type="NCBI Taxonomy" id="706182"/>
    <lineage>
        <taxon>Bacteria</taxon>
        <taxon>Pseudomonadati</taxon>
        <taxon>Bacteroidota</taxon>
        <taxon>Flavobacteriia</taxon>
        <taxon>Flavobacteriales</taxon>
        <taxon>Flavobacteriaceae</taxon>
        <taxon>Flavobacterium</taxon>
    </lineage>
</organism>
<evidence type="ECO:0000313" key="2">
    <source>
        <dbReference type="EMBL" id="GAA4055337.1"/>
    </source>
</evidence>
<gene>
    <name evidence="2" type="ORF">GCM10022388_22340</name>
</gene>
<dbReference type="EMBL" id="BAABCS010000020">
    <property type="protein sequence ID" value="GAA4055337.1"/>
    <property type="molecule type" value="Genomic_DNA"/>
</dbReference>